<reference evidence="18" key="1">
    <citation type="submission" date="2021-02" db="EMBL/GenBank/DDBJ databases">
        <authorList>
            <person name="Nowell W R."/>
        </authorList>
    </citation>
    <scope>NUCLEOTIDE SEQUENCE</scope>
</reference>
<evidence type="ECO:0000256" key="1">
    <source>
        <dbReference type="ARBA" id="ARBA00001933"/>
    </source>
</evidence>
<dbReference type="SUPFAM" id="SSF53686">
    <property type="entry name" value="Tryptophan synthase beta subunit-like PLP-dependent enzymes"/>
    <property type="match status" value="1"/>
</dbReference>
<dbReference type="InterPro" id="IPR036265">
    <property type="entry name" value="HIT-like_sf"/>
</dbReference>
<evidence type="ECO:0000256" key="6">
    <source>
        <dbReference type="ARBA" id="ARBA00022679"/>
    </source>
</evidence>
<dbReference type="InterPro" id="IPR001926">
    <property type="entry name" value="TrpB-like_PALP"/>
</dbReference>
<evidence type="ECO:0000256" key="15">
    <source>
        <dbReference type="ARBA" id="ARBA00079147"/>
    </source>
</evidence>
<protein>
    <recommendedName>
        <fullName evidence="13">Cysteine synthase 1</fullName>
        <ecNumber evidence="4">4.3.1.17</ecNumber>
    </recommendedName>
    <alternativeName>
        <fullName evidence="14">O-acetylserine (thiol)-lyase 1</fullName>
    </alternativeName>
    <alternativeName>
        <fullName evidence="15">O-acetylserine sulfhydrylase 1</fullName>
    </alternativeName>
    <alternativeName>
        <fullName evidence="16">O-succinylserine sulfhydrylase</fullName>
    </alternativeName>
</protein>
<dbReference type="GO" id="GO:0006535">
    <property type="term" value="P:cysteine biosynthetic process from serine"/>
    <property type="evidence" value="ECO:0007669"/>
    <property type="project" value="InterPro"/>
</dbReference>
<comment type="subcellular location">
    <subcellularLocation>
        <location evidence="2">Mitochondrion</location>
    </subcellularLocation>
</comment>
<dbReference type="InterPro" id="IPR036052">
    <property type="entry name" value="TrpB-like_PALP_sf"/>
</dbReference>
<evidence type="ECO:0000256" key="10">
    <source>
        <dbReference type="ARBA" id="ARBA00049406"/>
    </source>
</evidence>
<comment type="function">
    <text evidence="12">Catalyzes the conversion of O-succinyl-L-serine into cysteine, the last step in the cysteine biosynthesis pathway. Can also use O-acetyl-L-serine.</text>
</comment>
<keyword evidence="6" id="KW-0808">Transferase</keyword>
<keyword evidence="9" id="KW-0496">Mitochondrion</keyword>
<gene>
    <name evidence="18" type="ORF">TOA249_LOCUS2057</name>
</gene>
<dbReference type="InterPro" id="IPR001216">
    <property type="entry name" value="P-phosphate_BS"/>
</dbReference>
<evidence type="ECO:0000256" key="14">
    <source>
        <dbReference type="ARBA" id="ARBA00078262"/>
    </source>
</evidence>
<dbReference type="InterPro" id="IPR050214">
    <property type="entry name" value="Cys_Synth/Cystath_Beta-Synth"/>
</dbReference>
<evidence type="ECO:0000256" key="12">
    <source>
        <dbReference type="ARBA" id="ARBA00058228"/>
    </source>
</evidence>
<accession>A0A820UAM5</accession>
<evidence type="ECO:0000256" key="5">
    <source>
        <dbReference type="ARBA" id="ARBA00022605"/>
    </source>
</evidence>
<dbReference type="PROSITE" id="PS00165">
    <property type="entry name" value="DEHYDRATASE_SER_THR"/>
    <property type="match status" value="1"/>
</dbReference>
<dbReference type="Gene3D" id="3.40.50.1100">
    <property type="match status" value="2"/>
</dbReference>
<dbReference type="SUPFAM" id="SSF54197">
    <property type="entry name" value="HIT-like"/>
    <property type="match status" value="1"/>
</dbReference>
<dbReference type="Proteomes" id="UP000663838">
    <property type="component" value="Unassembled WGS sequence"/>
</dbReference>
<dbReference type="GO" id="GO:0016740">
    <property type="term" value="F:transferase activity"/>
    <property type="evidence" value="ECO:0007669"/>
    <property type="project" value="UniProtKB-KW"/>
</dbReference>
<dbReference type="EC" id="4.3.1.17" evidence="4"/>
<dbReference type="EMBL" id="CAJOBS010000063">
    <property type="protein sequence ID" value="CAF4483987.1"/>
    <property type="molecule type" value="Genomic_DNA"/>
</dbReference>
<dbReference type="FunFam" id="3.40.50.1100:FF:000011">
    <property type="entry name" value="Cysteine synthase (o-acetylserine)"/>
    <property type="match status" value="1"/>
</dbReference>
<comment type="catalytic activity">
    <reaction evidence="11">
        <text>O-succinyl-L-serine + hydrogen sulfide = L-cysteine + succinate</text>
        <dbReference type="Rhea" id="RHEA:53816"/>
        <dbReference type="ChEBI" id="CHEBI:29919"/>
        <dbReference type="ChEBI" id="CHEBI:30031"/>
        <dbReference type="ChEBI" id="CHEBI:35235"/>
        <dbReference type="ChEBI" id="CHEBI:136856"/>
    </reaction>
</comment>
<evidence type="ECO:0000256" key="8">
    <source>
        <dbReference type="ARBA" id="ARBA00022946"/>
    </source>
</evidence>
<evidence type="ECO:0000256" key="11">
    <source>
        <dbReference type="ARBA" id="ARBA00050981"/>
    </source>
</evidence>
<evidence type="ECO:0000313" key="19">
    <source>
        <dbReference type="Proteomes" id="UP000663838"/>
    </source>
</evidence>
<evidence type="ECO:0000256" key="7">
    <source>
        <dbReference type="ARBA" id="ARBA00022898"/>
    </source>
</evidence>
<organism evidence="18 19">
    <name type="scientific">Rotaria socialis</name>
    <dbReference type="NCBI Taxonomy" id="392032"/>
    <lineage>
        <taxon>Eukaryota</taxon>
        <taxon>Metazoa</taxon>
        <taxon>Spiralia</taxon>
        <taxon>Gnathifera</taxon>
        <taxon>Rotifera</taxon>
        <taxon>Eurotatoria</taxon>
        <taxon>Bdelloidea</taxon>
        <taxon>Philodinida</taxon>
        <taxon>Philodinidae</taxon>
        <taxon>Rotaria</taxon>
    </lineage>
</organism>
<sequence length="798" mass="91482">MLSKTIRYYNKRSLSVDVSAYTRVLEGFRACVGNTPLIRLPTLSKETGCNILVKAEYLNPGGSIKDRAALFLIQDALDKNLIKNGATIVEGTAGNTGIGLAHLCNALGFKCEKIDILRVLGAQVTTVPVVPFTDPNNYNHHARRYAEKHENSLWTNQFDNQANRNGHYLMTGPEIWTQTNGKVNAVVMSTGTGGTLAGISMYLKEKNNKIRTVLADPPGSVLYNYIKSGKLERTDGSSITEGIGQGRITDNLKDAPIDESLFIKDQDTVNMVFKLLCEEGFFVGASSGLNVAAAVELSKSMPKGSTIVTCLCDNGQKYFNRLFNKNELSKRGILITTFIPDLLLKKKSSIKQYDDILDRKNVYEFAEYSQWPPFLTDSTFDLNLWRKHCWTNQVSLPTQDPDLYYKRNYTAFSICKDVIHIIDSIYNMKTTIAKVEYPETFAQKIRKIFNDDNTLYAKALEQVRFIIFKQNLQLLLSLLFYIYLKELHFVINKYSFEHTVYNPLRGRRPIQPPELSFEVYLNQTMEKTSKSCDLCNYQNMTAIDSLGRMENQYAYSAANAFKFDQWHSMFMPRQHDITKLTFKEMKDVFTLAWKWFQAVHKQSPSHRFPTMLWDSLPHGGASQVHPHVHATLHSDHYYGQFESIRFASERYYRDHENVKKHHQKNYFRAIQDIHMAFNLTVSFNGITVLVPITSRKEYDIIVLAENFDERFIKVIYQIVQGYFNKLKQYSFSSCLYLPPLSPNQDDSGLTPIYYRIIPRGQVSSLLSEVSSLDLLSIYNVNKLPAALFAEIITWFQKI</sequence>
<evidence type="ECO:0000256" key="4">
    <source>
        <dbReference type="ARBA" id="ARBA00012093"/>
    </source>
</evidence>
<evidence type="ECO:0000256" key="13">
    <source>
        <dbReference type="ARBA" id="ARBA00072087"/>
    </source>
</evidence>
<evidence type="ECO:0000256" key="16">
    <source>
        <dbReference type="ARBA" id="ARBA00081847"/>
    </source>
</evidence>
<dbReference type="PANTHER" id="PTHR10314">
    <property type="entry name" value="CYSTATHIONINE BETA-SYNTHASE"/>
    <property type="match status" value="1"/>
</dbReference>
<dbReference type="CDD" id="cd01561">
    <property type="entry name" value="CBS_like"/>
    <property type="match status" value="1"/>
</dbReference>
<evidence type="ECO:0000313" key="18">
    <source>
        <dbReference type="EMBL" id="CAF4483987.1"/>
    </source>
</evidence>
<comment type="caution">
    <text evidence="18">The sequence shown here is derived from an EMBL/GenBank/DDBJ whole genome shotgun (WGS) entry which is preliminary data.</text>
</comment>
<evidence type="ECO:0000256" key="3">
    <source>
        <dbReference type="ARBA" id="ARBA00004962"/>
    </source>
</evidence>
<comment type="cofactor">
    <cofactor evidence="1">
        <name>pyridoxal 5'-phosphate</name>
        <dbReference type="ChEBI" id="CHEBI:597326"/>
    </cofactor>
</comment>
<keyword evidence="7" id="KW-0663">Pyridoxal phosphate</keyword>
<dbReference type="NCBIfam" id="NF007989">
    <property type="entry name" value="PRK10717.1"/>
    <property type="match status" value="1"/>
</dbReference>
<dbReference type="InterPro" id="IPR000634">
    <property type="entry name" value="Ser/Thr_deHydtase_PyrdxlP-BS"/>
</dbReference>
<evidence type="ECO:0000256" key="2">
    <source>
        <dbReference type="ARBA" id="ARBA00004173"/>
    </source>
</evidence>
<evidence type="ECO:0000256" key="9">
    <source>
        <dbReference type="ARBA" id="ARBA00023128"/>
    </source>
</evidence>
<dbReference type="Pfam" id="PF00291">
    <property type="entry name" value="PALP"/>
    <property type="match status" value="1"/>
</dbReference>
<evidence type="ECO:0000259" key="17">
    <source>
        <dbReference type="Pfam" id="PF00291"/>
    </source>
</evidence>
<feature type="domain" description="Tryptophan synthase beta chain-like PALP" evidence="17">
    <location>
        <begin position="32"/>
        <end position="313"/>
    </location>
</feature>
<keyword evidence="5" id="KW-0028">Amino-acid biosynthesis</keyword>
<dbReference type="GO" id="GO:0003941">
    <property type="term" value="F:L-serine ammonia-lyase activity"/>
    <property type="evidence" value="ECO:0007669"/>
    <property type="project" value="UniProtKB-EC"/>
</dbReference>
<dbReference type="GO" id="GO:0005739">
    <property type="term" value="C:mitochondrion"/>
    <property type="evidence" value="ECO:0007669"/>
    <property type="project" value="UniProtKB-SubCell"/>
</dbReference>
<dbReference type="GO" id="GO:0030170">
    <property type="term" value="F:pyridoxal phosphate binding"/>
    <property type="evidence" value="ECO:0007669"/>
    <property type="project" value="InterPro"/>
</dbReference>
<comment type="catalytic activity">
    <reaction evidence="10">
        <text>L-serine = pyruvate + NH4(+)</text>
        <dbReference type="Rhea" id="RHEA:19169"/>
        <dbReference type="ChEBI" id="CHEBI:15361"/>
        <dbReference type="ChEBI" id="CHEBI:28938"/>
        <dbReference type="ChEBI" id="CHEBI:33384"/>
        <dbReference type="EC" id="4.3.1.17"/>
    </reaction>
</comment>
<name>A0A820UAM5_9BILA</name>
<dbReference type="AlphaFoldDB" id="A0A820UAM5"/>
<dbReference type="PROSITE" id="PS00901">
    <property type="entry name" value="CYS_SYNTHASE"/>
    <property type="match status" value="1"/>
</dbReference>
<keyword evidence="8" id="KW-0809">Transit peptide</keyword>
<comment type="pathway">
    <text evidence="3">Amino-acid biosynthesis; L-cysteine biosynthesis; L-cysteine from L-serine: step 2/2.</text>
</comment>
<proteinExistence type="predicted"/>